<proteinExistence type="predicted"/>
<dbReference type="Pfam" id="PF12697">
    <property type="entry name" value="Abhydrolase_6"/>
    <property type="match status" value="1"/>
</dbReference>
<keyword evidence="3" id="KW-0378">Hydrolase</keyword>
<evidence type="ECO:0000313" key="3">
    <source>
        <dbReference type="EMBL" id="TQV71054.1"/>
    </source>
</evidence>
<evidence type="ECO:0000256" key="1">
    <source>
        <dbReference type="SAM" id="SignalP"/>
    </source>
</evidence>
<dbReference type="InterPro" id="IPR000073">
    <property type="entry name" value="AB_hydrolase_1"/>
</dbReference>
<dbReference type="SUPFAM" id="SSF53474">
    <property type="entry name" value="alpha/beta-Hydrolases"/>
    <property type="match status" value="2"/>
</dbReference>
<accession>A0A545T1G0</accession>
<dbReference type="Gene3D" id="3.40.50.1820">
    <property type="entry name" value="alpha/beta hydrolase"/>
    <property type="match status" value="1"/>
</dbReference>
<dbReference type="InterPro" id="IPR029058">
    <property type="entry name" value="AB_hydrolase_fold"/>
</dbReference>
<dbReference type="OrthoDB" id="5857410at2"/>
<evidence type="ECO:0000259" key="2">
    <source>
        <dbReference type="Pfam" id="PF12697"/>
    </source>
</evidence>
<evidence type="ECO:0000313" key="4">
    <source>
        <dbReference type="Proteomes" id="UP000317839"/>
    </source>
</evidence>
<dbReference type="GO" id="GO:0016787">
    <property type="term" value="F:hydrolase activity"/>
    <property type="evidence" value="ECO:0007669"/>
    <property type="project" value="UniProtKB-KW"/>
</dbReference>
<keyword evidence="4" id="KW-1185">Reference proteome</keyword>
<dbReference type="AlphaFoldDB" id="A0A545T1G0"/>
<keyword evidence="1" id="KW-0732">Signal</keyword>
<feature type="domain" description="AB hydrolase-1" evidence="2">
    <location>
        <begin position="59"/>
        <end position="331"/>
    </location>
</feature>
<dbReference type="EMBL" id="VIKR01000007">
    <property type="protein sequence ID" value="TQV71054.1"/>
    <property type="molecule type" value="Genomic_DNA"/>
</dbReference>
<feature type="signal peptide" evidence="1">
    <location>
        <begin position="1"/>
        <end position="21"/>
    </location>
</feature>
<comment type="caution">
    <text evidence="3">The sequence shown here is derived from an EMBL/GenBank/DDBJ whole genome shotgun (WGS) entry which is preliminary data.</text>
</comment>
<name>A0A545T1G0_9GAMM</name>
<gene>
    <name evidence="3" type="ORF">FLL45_22265</name>
</gene>
<dbReference type="RefSeq" id="WP_142944271.1">
    <property type="nucleotide sequence ID" value="NZ_VIKR01000007.1"/>
</dbReference>
<organism evidence="3 4">
    <name type="scientific">Aliikangiella marina</name>
    <dbReference type="NCBI Taxonomy" id="1712262"/>
    <lineage>
        <taxon>Bacteria</taxon>
        <taxon>Pseudomonadati</taxon>
        <taxon>Pseudomonadota</taxon>
        <taxon>Gammaproteobacteria</taxon>
        <taxon>Oceanospirillales</taxon>
        <taxon>Pleioneaceae</taxon>
        <taxon>Aliikangiella</taxon>
    </lineage>
</organism>
<dbReference type="Proteomes" id="UP000317839">
    <property type="component" value="Unassembled WGS sequence"/>
</dbReference>
<sequence length="342" mass="39200">MKNRLILLFMLSSWFISDVFAEHQSRYMEINGHKLQITEWYSSSHNRQPTTNDPKLSTVLLLSGPTDNWNSDSAWFARLAPKLAKHYRVVAIDRAGQQTDNPNAPLGYIQFGKDLQQLIPKLAIKKMHIIGFASANIAINQLLSGTLSTETLSITLIDPDVLLPYSINRYKSDAKPFKDNLEKYIEYIGAGKYAARAKQKNDTEYKHLQSINAKDPETDWRYVEKTFQSRLSIISLQNLFKEIARYGEDLDIAAKQTLPKDIPLVVFDTDFEDNYIAQTEKDADKQGLRRWKAEAAKFYQQLADESVNGQYIHLDSKEHLLPFSDPDQLIATIQRLNDRASQ</sequence>
<reference evidence="3 4" key="1">
    <citation type="submission" date="2019-06" db="EMBL/GenBank/DDBJ databases">
        <title>Draft genome of Aliikangiella marina GYP-15.</title>
        <authorList>
            <person name="Wang G."/>
        </authorList>
    </citation>
    <scope>NUCLEOTIDE SEQUENCE [LARGE SCALE GENOMIC DNA]</scope>
    <source>
        <strain evidence="3 4">GYP-15</strain>
    </source>
</reference>
<feature type="chain" id="PRO_5021726281" evidence="1">
    <location>
        <begin position="22"/>
        <end position="342"/>
    </location>
</feature>
<protein>
    <submittedName>
        <fullName evidence="3">Alpha/beta hydrolase</fullName>
    </submittedName>
</protein>